<name>A0AA39DUX9_VITRO</name>
<evidence type="ECO:0000256" key="3">
    <source>
        <dbReference type="ARBA" id="ARBA00022796"/>
    </source>
</evidence>
<keyword evidence="6" id="KW-0406">Ion transport</keyword>
<dbReference type="EMBL" id="JARBHA010000006">
    <property type="protein sequence ID" value="KAJ9698561.1"/>
    <property type="molecule type" value="Genomic_DNA"/>
</dbReference>
<comment type="subcellular location">
    <subcellularLocation>
        <location evidence="6">Membrane</location>
        <topology evidence="6">Multi-pass membrane protein</topology>
    </subcellularLocation>
</comment>
<reference evidence="8 9" key="1">
    <citation type="journal article" date="2023" name="BMC Biotechnol.">
        <title>Vitis rotundifolia cv Carlos genome sequencing.</title>
        <authorList>
            <person name="Huff M."/>
            <person name="Hulse-Kemp A."/>
            <person name="Scheffler B."/>
            <person name="Youngblood R."/>
            <person name="Simpson S."/>
            <person name="Babiker E."/>
            <person name="Staton M."/>
        </authorList>
    </citation>
    <scope>NUCLEOTIDE SEQUENCE [LARGE SCALE GENOMIC DNA]</scope>
    <source>
        <tissue evidence="8">Leaf</tissue>
    </source>
</reference>
<keyword evidence="4 6" id="KW-1133">Transmembrane helix</keyword>
<organism evidence="8 9">
    <name type="scientific">Vitis rotundifolia</name>
    <name type="common">Muscadine grape</name>
    <dbReference type="NCBI Taxonomy" id="103349"/>
    <lineage>
        <taxon>Eukaryota</taxon>
        <taxon>Viridiplantae</taxon>
        <taxon>Streptophyta</taxon>
        <taxon>Embryophyta</taxon>
        <taxon>Tracheophyta</taxon>
        <taxon>Spermatophyta</taxon>
        <taxon>Magnoliopsida</taxon>
        <taxon>eudicotyledons</taxon>
        <taxon>Gunneridae</taxon>
        <taxon>Pentapetalae</taxon>
        <taxon>rosids</taxon>
        <taxon>Vitales</taxon>
        <taxon>Vitaceae</taxon>
        <taxon>Viteae</taxon>
        <taxon>Vitis</taxon>
    </lineage>
</organism>
<gene>
    <name evidence="8" type="ORF">PVL29_007570</name>
</gene>
<dbReference type="InterPro" id="IPR007274">
    <property type="entry name" value="Cop_transporter"/>
</dbReference>
<dbReference type="Pfam" id="PF04145">
    <property type="entry name" value="Ctr"/>
    <property type="match status" value="2"/>
</dbReference>
<evidence type="ECO:0000256" key="6">
    <source>
        <dbReference type="RuleBase" id="RU367022"/>
    </source>
</evidence>
<keyword evidence="6" id="KW-0186">Copper</keyword>
<keyword evidence="6" id="KW-0813">Transport</keyword>
<evidence type="ECO:0000313" key="9">
    <source>
        <dbReference type="Proteomes" id="UP001168098"/>
    </source>
</evidence>
<evidence type="ECO:0000256" key="4">
    <source>
        <dbReference type="ARBA" id="ARBA00022989"/>
    </source>
</evidence>
<proteinExistence type="inferred from homology"/>
<dbReference type="AlphaFoldDB" id="A0AA39DUX9"/>
<evidence type="ECO:0000313" key="8">
    <source>
        <dbReference type="EMBL" id="KAJ9698561.1"/>
    </source>
</evidence>
<evidence type="ECO:0000256" key="7">
    <source>
        <dbReference type="SAM" id="MobiDB-lite"/>
    </source>
</evidence>
<evidence type="ECO:0000256" key="1">
    <source>
        <dbReference type="ARBA" id="ARBA00006921"/>
    </source>
</evidence>
<sequence length="200" mass="22187">MWSLTHAFTSTEDHFHRNSEEREKENTGEGERNRERKRRDDEMLGVGGEIAAPPGTPPPPPMNTHHHKLHRVVMHPTFFWGKNAEILFSGWPGTRTGMYVLSLVFVFVVSVLVEMVSHSQLIKSSTNSLLGGVAETIIHGVRVGLAYMVMLALMSFNAGIFIVAVAGHCLGFFLFGSRVFRNKSPAPQRNSAPDLPSMSC</sequence>
<feature type="compositionally biased region" description="Polar residues" evidence="7">
    <location>
        <begin position="1"/>
        <end position="10"/>
    </location>
</feature>
<keyword evidence="9" id="KW-1185">Reference proteome</keyword>
<feature type="transmembrane region" description="Helical" evidence="6">
    <location>
        <begin position="97"/>
        <end position="117"/>
    </location>
</feature>
<dbReference type="Proteomes" id="UP001168098">
    <property type="component" value="Unassembled WGS sequence"/>
</dbReference>
<comment type="similarity">
    <text evidence="1 6">Belongs to the copper transporter (Ctr) (TC 1.A.56) family. SLC31A subfamily.</text>
</comment>
<dbReference type="GO" id="GO:0005886">
    <property type="term" value="C:plasma membrane"/>
    <property type="evidence" value="ECO:0007669"/>
    <property type="project" value="TreeGrafter"/>
</dbReference>
<feature type="region of interest" description="Disordered" evidence="7">
    <location>
        <begin position="1"/>
        <end position="59"/>
    </location>
</feature>
<comment type="caution">
    <text evidence="8">The sequence shown here is derived from an EMBL/GenBank/DDBJ whole genome shotgun (WGS) entry which is preliminary data.</text>
</comment>
<keyword evidence="5 6" id="KW-0472">Membrane</keyword>
<feature type="transmembrane region" description="Helical" evidence="6">
    <location>
        <begin position="156"/>
        <end position="175"/>
    </location>
</feature>
<evidence type="ECO:0000256" key="5">
    <source>
        <dbReference type="ARBA" id="ARBA00023136"/>
    </source>
</evidence>
<keyword evidence="2 6" id="KW-0812">Transmembrane</keyword>
<dbReference type="PANTHER" id="PTHR12483">
    <property type="entry name" value="SOLUTE CARRIER FAMILY 31 COPPER TRANSPORTERS"/>
    <property type="match status" value="1"/>
</dbReference>
<dbReference type="GO" id="GO:0005375">
    <property type="term" value="F:copper ion transmembrane transporter activity"/>
    <property type="evidence" value="ECO:0007669"/>
    <property type="project" value="UniProtKB-UniRule"/>
</dbReference>
<keyword evidence="3 6" id="KW-0187">Copper transport</keyword>
<accession>A0AA39DUX9</accession>
<protein>
    <recommendedName>
        <fullName evidence="6">Copper transport protein</fullName>
    </recommendedName>
</protein>
<evidence type="ECO:0000256" key="2">
    <source>
        <dbReference type="ARBA" id="ARBA00022692"/>
    </source>
</evidence>
<dbReference type="PANTHER" id="PTHR12483:SF24">
    <property type="entry name" value="COPPER TRANSPORTER 2-RELATED"/>
    <property type="match status" value="1"/>
</dbReference>
<feature type="compositionally biased region" description="Basic and acidic residues" evidence="7">
    <location>
        <begin position="11"/>
        <end position="42"/>
    </location>
</feature>